<protein>
    <submittedName>
        <fullName evidence="1">Uncharacterized protein</fullName>
    </submittedName>
</protein>
<evidence type="ECO:0000313" key="1">
    <source>
        <dbReference type="EMBL" id="PNU20080.1"/>
    </source>
</evidence>
<name>A0A2K2HA17_9BACT</name>
<accession>A0A2K2HA17</accession>
<comment type="caution">
    <text evidence="1">The sequence shown here is derived from an EMBL/GenBank/DDBJ whole genome shotgun (WGS) entry which is preliminary data.</text>
</comment>
<dbReference type="AlphaFoldDB" id="A0A2K2HA17"/>
<proteinExistence type="predicted"/>
<reference evidence="1 2" key="1">
    <citation type="journal article" date="2018" name="Genome Announc.">
        <title>Genome Sequence of Geothermobacter sp. HR-1 Iron Reducer from the Loihi Seamount.</title>
        <authorList>
            <person name="Smith H."/>
            <person name="Abuyen K."/>
            <person name="Tremblay J."/>
            <person name="Savalia P."/>
            <person name="Perez-Rodriguez I."/>
            <person name="Emerson D."/>
            <person name="Tully B."/>
            <person name="Amend J."/>
        </authorList>
    </citation>
    <scope>NUCLEOTIDE SEQUENCE [LARGE SCALE GENOMIC DNA]</scope>
    <source>
        <strain evidence="1 2">HR-1</strain>
    </source>
</reference>
<sequence>MQQTEAMTEDSVRELVEAAGARVMSRGGRTEHYGSPREFSFEVKAVFANGLALHIIARQYNYRDPWEAEGRVNDLVDVTLIQGGGPSCLPKGHAWFQGRDEEEGVDWPGLRQIVEVVSSLNPKVIELQRLTGDL</sequence>
<dbReference type="EMBL" id="PPFX01000018">
    <property type="protein sequence ID" value="PNU20080.1"/>
    <property type="molecule type" value="Genomic_DNA"/>
</dbReference>
<dbReference type="RefSeq" id="WP_103115455.1">
    <property type="nucleotide sequence ID" value="NZ_PPFX01000018.1"/>
</dbReference>
<gene>
    <name evidence="1" type="ORF">C2E25_09185</name>
</gene>
<evidence type="ECO:0000313" key="2">
    <source>
        <dbReference type="Proteomes" id="UP000236340"/>
    </source>
</evidence>
<dbReference type="OrthoDB" id="5395762at2"/>
<dbReference type="Proteomes" id="UP000236340">
    <property type="component" value="Unassembled WGS sequence"/>
</dbReference>
<organism evidence="1 2">
    <name type="scientific">Geothermobacter hydrogeniphilus</name>
    <dbReference type="NCBI Taxonomy" id="1969733"/>
    <lineage>
        <taxon>Bacteria</taxon>
        <taxon>Pseudomonadati</taxon>
        <taxon>Thermodesulfobacteriota</taxon>
        <taxon>Desulfuromonadia</taxon>
        <taxon>Desulfuromonadales</taxon>
        <taxon>Geothermobacteraceae</taxon>
        <taxon>Geothermobacter</taxon>
    </lineage>
</organism>